<accession>A0ABU9BRU1</accession>
<organism evidence="3 4">
    <name type="scientific">Ideonella lacteola</name>
    <dbReference type="NCBI Taxonomy" id="2984193"/>
    <lineage>
        <taxon>Bacteria</taxon>
        <taxon>Pseudomonadati</taxon>
        <taxon>Pseudomonadota</taxon>
        <taxon>Betaproteobacteria</taxon>
        <taxon>Burkholderiales</taxon>
        <taxon>Sphaerotilaceae</taxon>
        <taxon>Ideonella</taxon>
    </lineage>
</organism>
<keyword evidence="4" id="KW-1185">Reference proteome</keyword>
<comment type="caution">
    <text evidence="3">The sequence shown here is derived from an EMBL/GenBank/DDBJ whole genome shotgun (WGS) entry which is preliminary data.</text>
</comment>
<evidence type="ECO:0000313" key="4">
    <source>
        <dbReference type="Proteomes" id="UP001371218"/>
    </source>
</evidence>
<protein>
    <submittedName>
        <fullName evidence="3">Uncharacterized protein</fullName>
    </submittedName>
</protein>
<evidence type="ECO:0000256" key="2">
    <source>
        <dbReference type="SAM" id="SignalP"/>
    </source>
</evidence>
<evidence type="ECO:0000313" key="3">
    <source>
        <dbReference type="EMBL" id="MEK8032679.1"/>
    </source>
</evidence>
<proteinExistence type="predicted"/>
<name>A0ABU9BRU1_9BURK</name>
<dbReference type="RefSeq" id="WP_341427094.1">
    <property type="nucleotide sequence ID" value="NZ_JBBUTG010000011.1"/>
</dbReference>
<dbReference type="Proteomes" id="UP001371218">
    <property type="component" value="Unassembled WGS sequence"/>
</dbReference>
<feature type="compositionally biased region" description="Low complexity" evidence="1">
    <location>
        <begin position="35"/>
        <end position="46"/>
    </location>
</feature>
<sequence>MPRSLNHTLALLLASAWLMGTAGVAHAQASAPAAKPAAKPASAPAKKAAKPVKAPPPEVPLPAADADQLKAASMTHIGTYQCEFNQSVEVSANPKYEGYVDVAFKKLKFTMKPVLSSTGALRLEDVKGQTLMLQIAYKSMLMDVKVGQRLVDDCIHENQAAAKKAAEGQGSQGLMGN</sequence>
<gene>
    <name evidence="3" type="ORF">AACH06_17810</name>
</gene>
<feature type="signal peptide" evidence="2">
    <location>
        <begin position="1"/>
        <end position="27"/>
    </location>
</feature>
<keyword evidence="2" id="KW-0732">Signal</keyword>
<dbReference type="EMBL" id="JBBUTG010000011">
    <property type="protein sequence ID" value="MEK8032679.1"/>
    <property type="molecule type" value="Genomic_DNA"/>
</dbReference>
<reference evidence="3 4" key="1">
    <citation type="submission" date="2024-04" db="EMBL/GenBank/DDBJ databases">
        <title>Novel species of the genus Ideonella isolated from streams.</title>
        <authorList>
            <person name="Lu H."/>
        </authorList>
    </citation>
    <scope>NUCLEOTIDE SEQUENCE [LARGE SCALE GENOMIC DNA]</scope>
    <source>
        <strain evidence="3 4">DXS29W</strain>
    </source>
</reference>
<feature type="chain" id="PRO_5046434824" evidence="2">
    <location>
        <begin position="28"/>
        <end position="177"/>
    </location>
</feature>
<evidence type="ECO:0000256" key="1">
    <source>
        <dbReference type="SAM" id="MobiDB-lite"/>
    </source>
</evidence>
<feature type="region of interest" description="Disordered" evidence="1">
    <location>
        <begin position="35"/>
        <end position="63"/>
    </location>
</feature>